<feature type="region of interest" description="Disordered" evidence="3">
    <location>
        <begin position="330"/>
        <end position="364"/>
    </location>
</feature>
<dbReference type="CDD" id="cd11709">
    <property type="entry name" value="SPRY"/>
    <property type="match status" value="2"/>
</dbReference>
<dbReference type="SUPFAM" id="SSF56204">
    <property type="entry name" value="Hect, E3 ligase catalytic domain"/>
    <property type="match status" value="1"/>
</dbReference>
<evidence type="ECO:0000313" key="8">
    <source>
        <dbReference type="EMBL" id="GAQ77713.1"/>
    </source>
</evidence>
<dbReference type="EMBL" id="DF236951">
    <property type="protein sequence ID" value="GAQ77713.1"/>
    <property type="molecule type" value="Genomic_DNA"/>
</dbReference>
<feature type="region of interest" description="Disordered" evidence="3">
    <location>
        <begin position="2604"/>
        <end position="2635"/>
    </location>
</feature>
<feature type="region of interest" description="Disordered" evidence="3">
    <location>
        <begin position="2656"/>
        <end position="2683"/>
    </location>
</feature>
<evidence type="ECO:0000259" key="6">
    <source>
        <dbReference type="PROSITE" id="PS50237"/>
    </source>
</evidence>
<feature type="compositionally biased region" description="Acidic residues" evidence="3">
    <location>
        <begin position="4263"/>
        <end position="4286"/>
    </location>
</feature>
<dbReference type="InterPro" id="IPR001870">
    <property type="entry name" value="B30.2/SPRY"/>
</dbReference>
<dbReference type="InterPro" id="IPR013320">
    <property type="entry name" value="ConA-like_dom_sf"/>
</dbReference>
<dbReference type="Gene3D" id="3.30.2410.10">
    <property type="entry name" value="Hect, E3 ligase catalytic domain"/>
    <property type="match status" value="1"/>
</dbReference>
<dbReference type="InterPro" id="IPR015940">
    <property type="entry name" value="UBA"/>
</dbReference>
<keyword evidence="1 2" id="KW-0833">Ubl conjugation pathway</keyword>
<feature type="region of interest" description="Disordered" evidence="3">
    <location>
        <begin position="1"/>
        <end position="30"/>
    </location>
</feature>
<dbReference type="PANTHER" id="PTHR46654:SF1">
    <property type="entry name" value="E3 UBIQUITIN-PROTEIN LIGASE HECTD3"/>
    <property type="match status" value="1"/>
</dbReference>
<dbReference type="Gene3D" id="3.90.1750.10">
    <property type="entry name" value="Hect, E3 ligase catalytic domains"/>
    <property type="match status" value="1"/>
</dbReference>
<feature type="domain" description="B30.2/SPRY" evidence="5">
    <location>
        <begin position="3257"/>
        <end position="3448"/>
    </location>
</feature>
<dbReference type="InterPro" id="IPR042469">
    <property type="entry name" value="HECTD3"/>
</dbReference>
<accession>A0A1Y1HIM4</accession>
<dbReference type="PROSITE" id="PS50030">
    <property type="entry name" value="UBA"/>
    <property type="match status" value="2"/>
</dbReference>
<keyword evidence="9" id="KW-1185">Reference proteome</keyword>
<organism evidence="8 9">
    <name type="scientific">Klebsormidium nitens</name>
    <name type="common">Green alga</name>
    <name type="synonym">Ulothrix nitens</name>
    <dbReference type="NCBI Taxonomy" id="105231"/>
    <lineage>
        <taxon>Eukaryota</taxon>
        <taxon>Viridiplantae</taxon>
        <taxon>Streptophyta</taxon>
        <taxon>Klebsormidiophyceae</taxon>
        <taxon>Klebsormidiales</taxon>
        <taxon>Klebsormidiaceae</taxon>
        <taxon>Klebsormidium</taxon>
    </lineage>
</organism>
<feature type="compositionally biased region" description="Polar residues" evidence="3">
    <location>
        <begin position="3448"/>
        <end position="3457"/>
    </location>
</feature>
<dbReference type="SUPFAM" id="SSF49899">
    <property type="entry name" value="Concanavalin A-like lectins/glucanases"/>
    <property type="match status" value="2"/>
</dbReference>
<dbReference type="PROSITE" id="PS51284">
    <property type="entry name" value="DOC"/>
    <property type="match status" value="1"/>
</dbReference>
<dbReference type="GO" id="GO:0004842">
    <property type="term" value="F:ubiquitin-protein transferase activity"/>
    <property type="evidence" value="ECO:0007669"/>
    <property type="project" value="InterPro"/>
</dbReference>
<dbReference type="InterPro" id="IPR043136">
    <property type="entry name" value="B30.2/SPRY_sf"/>
</dbReference>
<feature type="region of interest" description="Disordered" evidence="3">
    <location>
        <begin position="473"/>
        <end position="500"/>
    </location>
</feature>
<evidence type="ECO:0000259" key="7">
    <source>
        <dbReference type="PROSITE" id="PS51284"/>
    </source>
</evidence>
<dbReference type="SUPFAM" id="SSF46934">
    <property type="entry name" value="UBA-like"/>
    <property type="match status" value="2"/>
</dbReference>
<evidence type="ECO:0000259" key="5">
    <source>
        <dbReference type="PROSITE" id="PS50188"/>
    </source>
</evidence>
<feature type="compositionally biased region" description="Pro residues" evidence="3">
    <location>
        <begin position="2355"/>
        <end position="2365"/>
    </location>
</feature>
<feature type="compositionally biased region" description="Basic and acidic residues" evidence="3">
    <location>
        <begin position="3594"/>
        <end position="3610"/>
    </location>
</feature>
<feature type="region of interest" description="Disordered" evidence="3">
    <location>
        <begin position="2259"/>
        <end position="2279"/>
    </location>
</feature>
<sequence>MSPSLMELGLPSRAALKARPKEADLPSQKGNAKALSKLLQDVTTMRRARVSVWQRWLADTLAAAEKDAALLLRAGLAQEAKAQLGAGRQPRQAITDRSSSEAEPKSEPAQGRAAACVNEIAVKAGLELFFGLLEQSGELRTRMLKSACGILSALPPLSFFGELASVQLEGIERVCSYLMEVVASQGPGARMAAGLLIELAAARGSLVFTLNLALLFSSHPGLMDAANLKALRRLSSLDGADASVTVEFGPEQRLDMTITERPRPLFLTSLDSLDSSVISQPDTARAVGTVLPCADDMLCLLESHDDDISRAGSLISARELSIPRRLESSLELEAGQTSRATTPEPPQTPQLSRAPSEAPAAGGEALSSRSACAAVLAHVDLLVTRLQATDRKGAATHPPHCVEPGPETLRIIRKILEQFPYTATPQKGTRGGSPADGRARMKAVTDDMARLYVPLALLRLLKVNLDWMAKAGGGEKSGAKAGGEEKQGKGPPRTSLAPSATTESLLATLLGLVEAGPESAGGERMLQVQALAVDALRSGLPIFLPDATARALALAQLLNAQASRLPHATPAEKDLLQFMLADASKPSVLWKTLHPLLGLKPDENRTLGKEPLLTLLDSLLGYSLRYLSACVDAVSRNEPLEAAAEDAASSSDDAVEVEEEEEAWVWGLWHTASVEVTNISLTARKTRNSPEFSTVMGSRGFTAGKHSWDVRVDQHASNMRLGVARGGILLDENLNDSSIDRNTWVYHANGHLLHHGIHHRQILEFDAGDTIRCHLDMDRGTLRFSKNGIEIDKFFTNITGEVFPVASFDHVDDQVTITKRVQIVAESPAVLPLIPSCARIVVETMKLLLTQLKDSPAAQTICCHVAASVLNHVRDALRLLARLEGGPLELLTSLADRSLLRACLPVLLVFLLALSQFCKTGALLPTLAEVAQLLQGLSGQSPGHMTGGSPSAALSLHSSEAPFDPLTQTKLATRLVESPHRYRPGDSPIQDVQSAFVPGADFLLVQFDPRSAMGENDFVKLQQADGATIAGPLMGPAEHRWCVEPILVPGNTVTFVQEMDGGAAAVHGGDWGYKAVVTGYRAPGYSFQIESAESRHPYHEYSDTVTKIHNLSACRLLVSFDTRCQTHPSCSLELLKGNKVVGRYSGESGNWPVTPVTILGSSLTLRFKSGGAEAMWGWKVVVVAVIPALSSHWLFQFKNVATGLCGMLAGKALAGPAFSPKTDPTEPWVRGELLKRGLSRSTPSTYVLKLVEPPPADRPKDAIGLLLAHKTMNSIPNGLLDACDRAAVVCLLYHSGLLDVVAALSRDPLLPVEKNDQLVQSLRVALRLSQELRMELVRRRQVAQLAEEGDVIVTYDSICRPFLDKCRMLLRFDPLCEPGTPRSPSTSGASDRLRKAALKILNKSTKQEAKSQWTSVLQLIKIHSVHFRMEKQARSSMTTVEQAMAEAKAFLYSEVPVAEVELHYRKQELRIGEMETGLQTVLTLLGSSDREVWAGCLDGLASAQQRMQHYLQNVGGGKPGAVSHLRQINNEVLQRLVGFLRSSDTPAILRLHAIDILTTMYDPTDLSFLATIELGEALHKLVLPLAPVSPPADASTDAAWNSVLEAFHTGAMQAWSERSLAPTLSCENAFNEVAAESEESAAKQAMQAVWRLAAALILHLGLYGPSASPRLVSEIVETAHAGALALLTNIRGVATAEKKDPPGGVSPVPVPLTVNLLGPGASNRASTRVTNMGGSGGGMVAGGTGTGIGISSSRALTARRSTRFRTTRTAPAAPAQVLVPSRTTSMEVPLVNRNGDRVLPGTGAGAGRFYCGQSYTEAGGCACGACDGVCGPSEGCPCPACIIYAREQADAALARALQERQSSREGSLSSRTTSMQVVSAPGADGRGDGQLQDRVCIDKVQIIAAAQVSSNPSSAASLLEPGTENYWQSSGPEATHWIRLHVAKGVTLTRLAILADCREVSYCPDNVIVRGASDSTTMHQLADVSLAGLAKRRFEAGGRVIQADLVTQPMEGMRVIQINIKSTIGRGIDTRVHGIRCWGVTAAGPIGDSRATLKSLLSAICASCHPKSVSLRHLYAPKWLSLLLRVVATLQCGDGLRLEGLRLLTVVLGRWDGLGEEDLKRIVDEILQITAENSPEARLLHPINLGADFPGVVSVDTCSLAVRSGLLALLRELLDRPMWAPVIGRALQASIQQLLPPLPGANGSGQPGTYDCVSFWWRTGKESLPADTDRGLVTLYGARAEQELQTLLNAIVVGVRSGTGTPTASRPTSPDQNAQPSYMSTGECRTYSLETFEYPEGLMRLVSEGEEVSCPLSTLFATGQQWHAQSIALLKESLSSVHAPGRRGPHASHAMVHPSPSPGSPPPTTLPVRPHGVLLSALPASAGLVFVRYGTIGDPSRATSWQELPRTDLESTQEVVPEPPAVALPAVLMLGGCVAQANKPPGEIVRPKALAGEQGKEVSWSQVAARLPSIFLEAWVKSAALHSEGFDLGALPLGAHVMRARMMKAFYELLATSTERECLLKDPRVLPILVAAASQLTDVPLELTVDELAAKTLALSLRASPLPNALDEVNRMADDLCDVGFAEDLCKRAVIKAGGNLGEAAQWLTSQGRKEEDQKIGGRRRRSSSSVASPQSGDAELAEWLQDPPAFEKLGALHTHDEEERHARRSSNGSGSESGGVSKGDPKAEKASWVDAAYANKQLAVRDPLQAAVEVAAAEDALFVYYSRLALLRYLEAEPESAGKLTVTELLAVTRPMFFSADSKQRPRVRDLAAAASPKQLTRTLNRLFTAWAQKRGQAFGSLQSLSGDPTLGSSQADATLKELSRVCERSLQKIVESGGVAHAPAVNSVTIESQHPYEAAQRVIRKVRILGAQHLRVTFNSRCNTGADVLAFFKDSASLRRATPPLRVCFKDYNSGKAEGNEPAAPMWSEPLIINGSSFYYKIKTDSRGPKKWGYAFTVEAIGAPTAAAAAQPIKMVTFESLHEYTDNERGLENVTLNGATGLSVHFDGKCSVERNSDELRINGQIFSDWMNGPCWEQELQIPKNTFHLEFVSDDSETAYGYKFVVRPTADESGKGLAGLSEADAAAAGAVHVGYVEWLVTSVLGVISARGVPPGTSSLLEAVVCALPSLPIPCRTRLLRALARTLSEGVNWAEKGDTLAPSEGTQRAVRLMYRAMLKQHEMERKNVGKSRVLFSPYLQALVELCSILEHRNTPLDPKTADGQLGITLASLPRPDWLQSYNRLVELLESMWKMEPLPDWFVAILEGRAGTQALTTQSVEVFFDPTQAGRGCELTDYINGGFKGVLFGGQTTVLCSSEMRHGTGLYSIEFEVVGNDQCLVGVAAYGVDVNTYLGDHGEAWGLFAQTGRMKVKGEWQKHPSLKPFTTGDRIGVHFDSDDGTLRFSKNDEIMAKVFHDIPSGVVFAAGGSVLGAVRIASASHTFAHIAPGGQTAGQSEANSEPGSSGGLRRHRRRGMDPGIEHAARQLAALGYPLAAAEKALAIAGNDVSAAASWLVNNPHVVEEERAREAEGRANSRVPSARYSAGGGVSRDGRPPKAGEGSSSSNSNLLSPLALPPSAAAAASTLRAAAARLSKVAEDIHTHERQRGGSGESRRSLVTPGSGWENEHWSLAMDAQLVLYVCERAALRGVTPMLLKPDDLFGSEGEEDLSESVLARAPSGAPEIADKEVQPGPATTAAATRQVSAESQLMLLSRRSRTALRDRFVVLKMLNRMAKPVLPLIDLRLVGDPASTAHRLATSKGPLFPETKAQMIDRGVALMHEDGDVPSVVVNRAHATAANSKPGPKDGNNSVFGQLFAGLERHSLRRTQAKGTGLVSWLVSFEGEGGTDHGGLFRESLHDACAELQSDALPLFIQCPNGRNNVGFNRDTWVPNPACTSWEHMRRYRFIGTLMGASMRTGSSMELDFSAFVWKQLIGEHPTVRDLAGVDERFVRILEFYRTHADAKAWAQVRQTEGGVKYMVATSDSKTVELIPNGRATAVAFEDRERYCQLALNYRLHEVTLQIAAMREGFCRSGPGLLLPILTWRELERRICGRPEIDVKLLKKKTRYNMPGGEKNKVAIWFWNVMESLTNEDRVKFLSFAWGRGRLPPHSSSLEFTLQLDANRADSHLPQSHTCFFTLDLPNYSSEAVLRAKLLYAVHNCKAIDTDFAASGRLGDDGDPEEDVMSTTDASTYDPSEDLNGFGLSRVGSDAAFEGAFDGDATAAANAAGVGSSEGAAASSGFSAEEEDEAGFDVDMGDDELEEEALFVDEDFEEDLDSDIESDGEIDDTAQDENRYDEEVRRVTGGRSRLSSHS</sequence>
<feature type="compositionally biased region" description="Low complexity" evidence="3">
    <location>
        <begin position="352"/>
        <end position="364"/>
    </location>
</feature>
<feature type="compositionally biased region" description="Polar residues" evidence="3">
    <location>
        <begin position="1864"/>
        <end position="1877"/>
    </location>
</feature>
<evidence type="ECO:0000256" key="1">
    <source>
        <dbReference type="ARBA" id="ARBA00022786"/>
    </source>
</evidence>
<proteinExistence type="predicted"/>
<reference evidence="8 9" key="1">
    <citation type="journal article" date="2014" name="Nat. Commun.">
        <title>Klebsormidium flaccidum genome reveals primary factors for plant terrestrial adaptation.</title>
        <authorList>
            <person name="Hori K."/>
            <person name="Maruyama F."/>
            <person name="Fujisawa T."/>
            <person name="Togashi T."/>
            <person name="Yamamoto N."/>
            <person name="Seo M."/>
            <person name="Sato S."/>
            <person name="Yamada T."/>
            <person name="Mori H."/>
            <person name="Tajima N."/>
            <person name="Moriyama T."/>
            <person name="Ikeuchi M."/>
            <person name="Watanabe M."/>
            <person name="Wada H."/>
            <person name="Kobayashi K."/>
            <person name="Saito M."/>
            <person name="Masuda T."/>
            <person name="Sasaki-Sekimoto Y."/>
            <person name="Mashiguchi K."/>
            <person name="Awai K."/>
            <person name="Shimojima M."/>
            <person name="Masuda S."/>
            <person name="Iwai M."/>
            <person name="Nobusawa T."/>
            <person name="Narise T."/>
            <person name="Kondo S."/>
            <person name="Saito H."/>
            <person name="Sato R."/>
            <person name="Murakawa M."/>
            <person name="Ihara Y."/>
            <person name="Oshima-Yamada Y."/>
            <person name="Ohtaka K."/>
            <person name="Satoh M."/>
            <person name="Sonobe K."/>
            <person name="Ishii M."/>
            <person name="Ohtani R."/>
            <person name="Kanamori-Sato M."/>
            <person name="Honoki R."/>
            <person name="Miyazaki D."/>
            <person name="Mochizuki H."/>
            <person name="Umetsu J."/>
            <person name="Higashi K."/>
            <person name="Shibata D."/>
            <person name="Kamiya Y."/>
            <person name="Sato N."/>
            <person name="Nakamura Y."/>
            <person name="Tabata S."/>
            <person name="Ida S."/>
            <person name="Kurokawa K."/>
            <person name="Ohta H."/>
        </authorList>
    </citation>
    <scope>NUCLEOTIDE SEQUENCE [LARGE SCALE GENOMIC DNA]</scope>
    <source>
        <strain evidence="8 9">NIES-2285</strain>
    </source>
</reference>
<feature type="domain" description="UBA" evidence="4">
    <location>
        <begin position="2565"/>
        <end position="2607"/>
    </location>
</feature>
<evidence type="ECO:0000256" key="2">
    <source>
        <dbReference type="PROSITE-ProRule" id="PRU00104"/>
    </source>
</evidence>
<dbReference type="SMART" id="SM00165">
    <property type="entry name" value="UBA"/>
    <property type="match status" value="2"/>
</dbReference>
<protein>
    <submittedName>
        <fullName evidence="8">HECT domain containing Ubiquitin ligase</fullName>
    </submittedName>
</protein>
<feature type="domain" description="HECT" evidence="6">
    <location>
        <begin position="3834"/>
        <end position="4166"/>
    </location>
</feature>
<evidence type="ECO:0000256" key="3">
    <source>
        <dbReference type="SAM" id="MobiDB-lite"/>
    </source>
</evidence>
<dbReference type="InterPro" id="IPR004939">
    <property type="entry name" value="APC_su10/DOC_dom"/>
</dbReference>
<dbReference type="Gene3D" id="2.60.120.920">
    <property type="match status" value="2"/>
</dbReference>
<dbReference type="Proteomes" id="UP000054558">
    <property type="component" value="Unassembled WGS sequence"/>
</dbReference>
<dbReference type="Gene3D" id="1.10.8.10">
    <property type="entry name" value="DNA helicase RuvA subunit, C-terminal domain"/>
    <property type="match status" value="1"/>
</dbReference>
<dbReference type="SMART" id="SM00449">
    <property type="entry name" value="SPRY"/>
    <property type="match status" value="2"/>
</dbReference>
<feature type="region of interest" description="Disordered" evidence="3">
    <location>
        <begin position="1856"/>
        <end position="1889"/>
    </location>
</feature>
<name>A0A1Y1HIM4_KLENI</name>
<feature type="compositionally biased region" description="Low complexity" evidence="3">
    <location>
        <begin position="3557"/>
        <end position="3566"/>
    </location>
</feature>
<evidence type="ECO:0000313" key="9">
    <source>
        <dbReference type="Proteomes" id="UP000054558"/>
    </source>
</evidence>
<dbReference type="Gene3D" id="2.60.120.260">
    <property type="entry name" value="Galactose-binding domain-like"/>
    <property type="match status" value="1"/>
</dbReference>
<feature type="region of interest" description="Disordered" evidence="3">
    <location>
        <begin position="83"/>
        <end position="110"/>
    </location>
</feature>
<dbReference type="SMART" id="SM01337">
    <property type="entry name" value="APC10"/>
    <property type="match status" value="1"/>
</dbReference>
<feature type="region of interest" description="Disordered" evidence="3">
    <location>
        <begin position="3594"/>
        <end position="3617"/>
    </location>
</feature>
<dbReference type="InterPro" id="IPR000569">
    <property type="entry name" value="HECT_dom"/>
</dbReference>
<dbReference type="SUPFAM" id="SSF49785">
    <property type="entry name" value="Galactose-binding domain-like"/>
    <property type="match status" value="1"/>
</dbReference>
<gene>
    <name evidence="8" type="ORF">KFL_000020740</name>
</gene>
<feature type="domain" description="DOC" evidence="7">
    <location>
        <begin position="1876"/>
        <end position="2064"/>
    </location>
</feature>
<feature type="region of interest" description="Disordered" evidence="3">
    <location>
        <begin position="4165"/>
        <end position="4192"/>
    </location>
</feature>
<evidence type="ECO:0000259" key="4">
    <source>
        <dbReference type="PROSITE" id="PS50030"/>
    </source>
</evidence>
<feature type="region of interest" description="Disordered" evidence="3">
    <location>
        <begin position="2337"/>
        <end position="2366"/>
    </location>
</feature>
<feature type="domain" description="UBA" evidence="4">
    <location>
        <begin position="3470"/>
        <end position="3513"/>
    </location>
</feature>
<dbReference type="InterPro" id="IPR008979">
    <property type="entry name" value="Galactose-bd-like_sf"/>
</dbReference>
<dbReference type="Pfam" id="PF03256">
    <property type="entry name" value="ANAPC10"/>
    <property type="match status" value="1"/>
</dbReference>
<dbReference type="Pfam" id="PF00622">
    <property type="entry name" value="SPRY"/>
    <property type="match status" value="2"/>
</dbReference>
<feature type="region of interest" description="Disordered" evidence="3">
    <location>
        <begin position="4263"/>
        <end position="4309"/>
    </location>
</feature>
<dbReference type="SMART" id="SM00119">
    <property type="entry name" value="HECTc"/>
    <property type="match status" value="1"/>
</dbReference>
<dbReference type="Gene3D" id="3.30.2160.10">
    <property type="entry name" value="Hect, E3 ligase catalytic domain"/>
    <property type="match status" value="1"/>
</dbReference>
<feature type="compositionally biased region" description="Basic and acidic residues" evidence="3">
    <location>
        <begin position="4287"/>
        <end position="4297"/>
    </location>
</feature>
<keyword evidence="8" id="KW-0436">Ligase</keyword>
<feature type="domain" description="B30.2/SPRY" evidence="5">
    <location>
        <begin position="614"/>
        <end position="824"/>
    </location>
</feature>
<dbReference type="STRING" id="105231.A0A1Y1HIM4"/>
<dbReference type="PROSITE" id="PS50188">
    <property type="entry name" value="B302_SPRY"/>
    <property type="match status" value="2"/>
</dbReference>
<dbReference type="InterPro" id="IPR003877">
    <property type="entry name" value="SPRY_dom"/>
</dbReference>
<dbReference type="InterPro" id="IPR009060">
    <property type="entry name" value="UBA-like_sf"/>
</dbReference>
<dbReference type="InterPro" id="IPR035983">
    <property type="entry name" value="Hect_E3_ubiquitin_ligase"/>
</dbReference>
<feature type="active site" description="Glycyl thioester intermediate" evidence="2">
    <location>
        <position position="4130"/>
    </location>
</feature>
<feature type="region of interest" description="Disordered" evidence="3">
    <location>
        <begin position="3521"/>
        <end position="3566"/>
    </location>
</feature>
<dbReference type="PANTHER" id="PTHR46654">
    <property type="entry name" value="E3 UBIQUITIN-PROTEIN LIGASE HECTD3"/>
    <property type="match status" value="1"/>
</dbReference>
<dbReference type="PROSITE" id="PS50237">
    <property type="entry name" value="HECT"/>
    <property type="match status" value="1"/>
</dbReference>
<dbReference type="OrthoDB" id="8068875at2759"/>
<dbReference type="GO" id="GO:0016874">
    <property type="term" value="F:ligase activity"/>
    <property type="evidence" value="ECO:0007669"/>
    <property type="project" value="UniProtKB-KW"/>
</dbReference>
<dbReference type="Pfam" id="PF00632">
    <property type="entry name" value="HECT"/>
    <property type="match status" value="1"/>
</dbReference>
<feature type="compositionally biased region" description="Polar residues" evidence="3">
    <location>
        <begin position="4180"/>
        <end position="4189"/>
    </location>
</feature>
<feature type="region of interest" description="Disordered" evidence="3">
    <location>
        <begin position="3442"/>
        <end position="3469"/>
    </location>
</feature>